<dbReference type="PANTHER" id="PTHR43539">
    <property type="entry name" value="FLAVIN-BINDING MONOOXYGENASE-LIKE PROTEIN (AFU_ORTHOLOGUE AFUA_4G09220)"/>
    <property type="match status" value="1"/>
</dbReference>
<dbReference type="PRINTS" id="PR00469">
    <property type="entry name" value="PNDRDTASEII"/>
</dbReference>
<accession>A0A7X9P3H3</accession>
<dbReference type="RefSeq" id="WP_169656081.1">
    <property type="nucleotide sequence ID" value="NZ_JABANE010000014.1"/>
</dbReference>
<proteinExistence type="predicted"/>
<dbReference type="Pfam" id="PF13738">
    <property type="entry name" value="Pyr_redox_3"/>
    <property type="match status" value="1"/>
</dbReference>
<dbReference type="AlphaFoldDB" id="A0A7X9P3H3"/>
<dbReference type="EMBL" id="JABANE010000014">
    <property type="protein sequence ID" value="NME67752.1"/>
    <property type="molecule type" value="Genomic_DNA"/>
</dbReference>
<keyword evidence="3" id="KW-1185">Reference proteome</keyword>
<keyword evidence="1" id="KW-0560">Oxidoreductase</keyword>
<dbReference type="PRINTS" id="PR00368">
    <property type="entry name" value="FADPNR"/>
</dbReference>
<dbReference type="Gene3D" id="3.50.50.60">
    <property type="entry name" value="FAD/NAD(P)-binding domain"/>
    <property type="match status" value="1"/>
</dbReference>
<organism evidence="2 3">
    <name type="scientific">Flammeovirga aprica JL-4</name>
    <dbReference type="NCBI Taxonomy" id="694437"/>
    <lineage>
        <taxon>Bacteria</taxon>
        <taxon>Pseudomonadati</taxon>
        <taxon>Bacteroidota</taxon>
        <taxon>Cytophagia</taxon>
        <taxon>Cytophagales</taxon>
        <taxon>Flammeovirgaceae</taxon>
        <taxon>Flammeovirga</taxon>
    </lineage>
</organism>
<dbReference type="GO" id="GO:0004497">
    <property type="term" value="F:monooxygenase activity"/>
    <property type="evidence" value="ECO:0007669"/>
    <property type="project" value="TreeGrafter"/>
</dbReference>
<comment type="caution">
    <text evidence="2">The sequence shown here is derived from an EMBL/GenBank/DDBJ whole genome shotgun (WGS) entry which is preliminary data.</text>
</comment>
<dbReference type="PANTHER" id="PTHR43539:SF78">
    <property type="entry name" value="FLAVIN-CONTAINING MONOOXYGENASE"/>
    <property type="match status" value="1"/>
</dbReference>
<dbReference type="InterPro" id="IPR050982">
    <property type="entry name" value="Auxin_biosynth/cation_transpt"/>
</dbReference>
<dbReference type="GO" id="GO:0050660">
    <property type="term" value="F:flavin adenine dinucleotide binding"/>
    <property type="evidence" value="ECO:0007669"/>
    <property type="project" value="TreeGrafter"/>
</dbReference>
<protein>
    <submittedName>
        <fullName evidence="2">NAD(P)/FAD-dependent oxidoreductase</fullName>
    </submittedName>
</protein>
<reference evidence="2 3" key="1">
    <citation type="submission" date="2020-04" db="EMBL/GenBank/DDBJ databases">
        <title>Flammeovirga sp. SR4, a novel species isolated from seawater.</title>
        <authorList>
            <person name="Wang X."/>
        </authorList>
    </citation>
    <scope>NUCLEOTIDE SEQUENCE [LARGE SCALE GENOMIC DNA]</scope>
    <source>
        <strain evidence="2 3">ATCC 23126</strain>
    </source>
</reference>
<sequence length="348" mass="38992">MEIFDVIIIGGGQAGLSVAYFLNRHGLKFLILDDNQKAGGAWNKAWDSLQLFSPGVFSSLSGWMLPPPEKEYPTKKEFISYLEKYEKRYDFPVQRPVKVEDTFFEDGLYRIKTNKGKFLTKTVVGATGTASGPKIPYYEGVDSFKGQQLHSSQYQKPSDIHGDKILIVGGGNSGAQLVSELTLHKKVQWATLSPPNFLPEDVDGRHLFEQANKKYREYLKGEISEESYSISDIVMLDSVRDAKQRGVLDHRPSTFTFTEDGVIWEDGTVEKFDAVLWCTGFKARLDYLSSLNIVENGKVKTKNTSVVNQNGLWLVGLGNWTGYASATIYGVGKTARRTVEEIVAYILQ</sequence>
<gene>
    <name evidence="2" type="ORF">HHU12_07245</name>
</gene>
<dbReference type="NCBIfam" id="NF040505">
    <property type="entry name" value="ArsO_flavin_mono"/>
    <property type="match status" value="1"/>
</dbReference>
<dbReference type="Proteomes" id="UP000576082">
    <property type="component" value="Unassembled WGS sequence"/>
</dbReference>
<evidence type="ECO:0000313" key="2">
    <source>
        <dbReference type="EMBL" id="NME67752.1"/>
    </source>
</evidence>
<dbReference type="InterPro" id="IPR036188">
    <property type="entry name" value="FAD/NAD-bd_sf"/>
</dbReference>
<dbReference type="SUPFAM" id="SSF51905">
    <property type="entry name" value="FAD/NAD(P)-binding domain"/>
    <property type="match status" value="2"/>
</dbReference>
<name>A0A7X9P3H3_9BACT</name>
<evidence type="ECO:0000313" key="3">
    <source>
        <dbReference type="Proteomes" id="UP000576082"/>
    </source>
</evidence>
<evidence type="ECO:0000256" key="1">
    <source>
        <dbReference type="ARBA" id="ARBA00023002"/>
    </source>
</evidence>